<reference evidence="3 4" key="1">
    <citation type="submission" date="2024-01" db="EMBL/GenBank/DDBJ databases">
        <title>Comparative genomics of Cryptococcus and Kwoniella reveals pathogenesis evolution and contrasting modes of karyotype evolution via chromosome fusion or intercentromeric recombination.</title>
        <authorList>
            <person name="Coelho M.A."/>
            <person name="David-Palma M."/>
            <person name="Shea T."/>
            <person name="Bowers K."/>
            <person name="McGinley-Smith S."/>
            <person name="Mohammad A.W."/>
            <person name="Gnirke A."/>
            <person name="Yurkov A.M."/>
            <person name="Nowrousian M."/>
            <person name="Sun S."/>
            <person name="Cuomo C.A."/>
            <person name="Heitman J."/>
        </authorList>
    </citation>
    <scope>NUCLEOTIDE SEQUENCE [LARGE SCALE GENOMIC DNA]</scope>
    <source>
        <strain evidence="3 4">CBS 6074</strain>
    </source>
</reference>
<dbReference type="InterPro" id="IPR036047">
    <property type="entry name" value="F-box-like_dom_sf"/>
</dbReference>
<feature type="domain" description="F-box" evidence="2">
    <location>
        <begin position="103"/>
        <end position="155"/>
    </location>
</feature>
<name>A0AAX4K1C9_9TREE</name>
<evidence type="ECO:0000256" key="1">
    <source>
        <dbReference type="SAM" id="MobiDB-lite"/>
    </source>
</evidence>
<dbReference type="EMBL" id="CP144105">
    <property type="protein sequence ID" value="WWC90979.1"/>
    <property type="molecule type" value="Genomic_DNA"/>
</dbReference>
<organism evidence="3 4">
    <name type="scientific">Kwoniella dendrophila CBS 6074</name>
    <dbReference type="NCBI Taxonomy" id="1295534"/>
    <lineage>
        <taxon>Eukaryota</taxon>
        <taxon>Fungi</taxon>
        <taxon>Dikarya</taxon>
        <taxon>Basidiomycota</taxon>
        <taxon>Agaricomycotina</taxon>
        <taxon>Tremellomycetes</taxon>
        <taxon>Tremellales</taxon>
        <taxon>Cryptococcaceae</taxon>
        <taxon>Kwoniella</taxon>
    </lineage>
</organism>
<feature type="compositionally biased region" description="Low complexity" evidence="1">
    <location>
        <begin position="17"/>
        <end position="60"/>
    </location>
</feature>
<evidence type="ECO:0000313" key="4">
    <source>
        <dbReference type="Proteomes" id="UP001355207"/>
    </source>
</evidence>
<dbReference type="InterPro" id="IPR001810">
    <property type="entry name" value="F-box_dom"/>
</dbReference>
<feature type="region of interest" description="Disordered" evidence="1">
    <location>
        <begin position="1"/>
        <end position="73"/>
    </location>
</feature>
<gene>
    <name evidence="3" type="ORF">L201_005918</name>
</gene>
<dbReference type="Proteomes" id="UP001355207">
    <property type="component" value="Chromosome 8"/>
</dbReference>
<evidence type="ECO:0000313" key="3">
    <source>
        <dbReference type="EMBL" id="WWC90979.1"/>
    </source>
</evidence>
<dbReference type="RefSeq" id="XP_066077742.1">
    <property type="nucleotide sequence ID" value="XM_066221645.1"/>
</dbReference>
<protein>
    <recommendedName>
        <fullName evidence="2">F-box domain-containing protein</fullName>
    </recommendedName>
</protein>
<dbReference type="Gene3D" id="1.20.1280.50">
    <property type="match status" value="1"/>
</dbReference>
<dbReference type="SUPFAM" id="SSF81383">
    <property type="entry name" value="F-box domain"/>
    <property type="match status" value="1"/>
</dbReference>
<dbReference type="PROSITE" id="PS50181">
    <property type="entry name" value="FBOX"/>
    <property type="match status" value="1"/>
</dbReference>
<dbReference type="AlphaFoldDB" id="A0AAX4K1C9"/>
<proteinExistence type="predicted"/>
<dbReference type="GeneID" id="91096588"/>
<feature type="compositionally biased region" description="Polar residues" evidence="1">
    <location>
        <begin position="61"/>
        <end position="71"/>
    </location>
</feature>
<accession>A0AAX4K1C9</accession>
<keyword evidence="4" id="KW-1185">Reference proteome</keyword>
<sequence length="599" mass="67624">MSQAAIERISGCPINHTNNASSSTSTTPSSSTIMTTPPPTASTSEMIASSSSTRNARSKSPVSTPLTPISDSEQDPISEHIIHNSAPITRSSCFALPINPQLQSPLLRAPVEIIQKILIVSGGEDVQTIARAAKVCRELRSIIYENPDQALWRQIHLQHYDDPRLAGAFTKARSLGEIDWKRRIQDREFVRRIFHEWSHNKVEQVNQHIGLISSTLMDVYLDLPPTSESYDPSTSSDSLNTEILSNWIRSSLFKHMYESEYFVKPEFGTPTAYKEKLRGNQKRKRRNMIDPIISRLHCLIRSEYNDESSEDREWRGFIRESIYNTRNYHKKNDWGPFKEDGKVDWNLLDAISSAMMLNAQAVIDSEPDAWLPAIQPMLYGVEPTRSLGFNNLTRPANLAEGEIWDWADVEGTWCGCYAFMDYADWVGLNQPLLMARSGTEIDLSTYHEALGDLMKLELKICKDPFALGGRQSTSCPNHEFEESDRHPLPPMKSGLPSSDLLQPIYFHGSSAPYPGDGPDTTQQAPTLPQNAIRGVVRLTADNPPQVKWTLIIRYRGQDRWRLECVQVGGRGSKRGFFGIWSDAARSEHSPCGPAWYWKT</sequence>
<evidence type="ECO:0000259" key="2">
    <source>
        <dbReference type="PROSITE" id="PS50181"/>
    </source>
</evidence>